<feature type="chain" id="PRO_5042041012" evidence="2">
    <location>
        <begin position="16"/>
        <end position="239"/>
    </location>
</feature>
<evidence type="ECO:0000313" key="4">
    <source>
        <dbReference type="Proteomes" id="UP001228049"/>
    </source>
</evidence>
<accession>A0AAD9CBH8</accession>
<keyword evidence="2" id="KW-0732">Signal</keyword>
<name>A0AAD9CBH8_DISEL</name>
<evidence type="ECO:0000256" key="2">
    <source>
        <dbReference type="SAM" id="SignalP"/>
    </source>
</evidence>
<feature type="coiled-coil region" evidence="1">
    <location>
        <begin position="151"/>
        <end position="185"/>
    </location>
</feature>
<dbReference type="Proteomes" id="UP001228049">
    <property type="component" value="Unassembled WGS sequence"/>
</dbReference>
<sequence length="239" mass="28038">MTFLMSCCFARGVITHLLSTRTTEQNDFIRRVVPKRGRKRRMNLYSPHVLDNTNHNKLMVKSITGWMEMPSSFRETTSLCTTRLFHYCEYYLLQPAVMQSPSLPYTQSNSDLLHETAGCFYPTVENNMLEWQNEAEAYKLLCQETHTNTMKEALEMERQSLTSEREAFQRECAQMTEKRNALQLEKKHKKVFEKEMAMTRAAIIKEKSDIQTMRVAFQTEKVTMEKEREEFNNISGSNA</sequence>
<feature type="signal peptide" evidence="2">
    <location>
        <begin position="1"/>
        <end position="15"/>
    </location>
</feature>
<keyword evidence="4" id="KW-1185">Reference proteome</keyword>
<comment type="caution">
    <text evidence="3">The sequence shown here is derived from an EMBL/GenBank/DDBJ whole genome shotgun (WGS) entry which is preliminary data.</text>
</comment>
<dbReference type="AlphaFoldDB" id="A0AAD9CBH8"/>
<evidence type="ECO:0000256" key="1">
    <source>
        <dbReference type="SAM" id="Coils"/>
    </source>
</evidence>
<reference evidence="3" key="1">
    <citation type="submission" date="2023-04" db="EMBL/GenBank/DDBJ databases">
        <title>Chromosome-level genome of Chaenocephalus aceratus.</title>
        <authorList>
            <person name="Park H."/>
        </authorList>
    </citation>
    <scope>NUCLEOTIDE SEQUENCE</scope>
    <source>
        <strain evidence="3">DE</strain>
        <tissue evidence="3">Muscle</tissue>
    </source>
</reference>
<evidence type="ECO:0000313" key="3">
    <source>
        <dbReference type="EMBL" id="KAK1897947.1"/>
    </source>
</evidence>
<protein>
    <submittedName>
        <fullName evidence="3">Centrobin</fullName>
    </submittedName>
</protein>
<organism evidence="3 4">
    <name type="scientific">Dissostichus eleginoides</name>
    <name type="common">Patagonian toothfish</name>
    <name type="synonym">Dissostichus amissus</name>
    <dbReference type="NCBI Taxonomy" id="100907"/>
    <lineage>
        <taxon>Eukaryota</taxon>
        <taxon>Metazoa</taxon>
        <taxon>Chordata</taxon>
        <taxon>Craniata</taxon>
        <taxon>Vertebrata</taxon>
        <taxon>Euteleostomi</taxon>
        <taxon>Actinopterygii</taxon>
        <taxon>Neopterygii</taxon>
        <taxon>Teleostei</taxon>
        <taxon>Neoteleostei</taxon>
        <taxon>Acanthomorphata</taxon>
        <taxon>Eupercaria</taxon>
        <taxon>Perciformes</taxon>
        <taxon>Notothenioidei</taxon>
        <taxon>Nototheniidae</taxon>
        <taxon>Dissostichus</taxon>
    </lineage>
</organism>
<dbReference type="EMBL" id="JASDAP010000008">
    <property type="protein sequence ID" value="KAK1897947.1"/>
    <property type="molecule type" value="Genomic_DNA"/>
</dbReference>
<gene>
    <name evidence="3" type="ORF">KUDE01_017475</name>
</gene>
<proteinExistence type="predicted"/>
<keyword evidence="1" id="KW-0175">Coiled coil</keyword>